<comment type="caution">
    <text evidence="2">The sequence shown here is derived from an EMBL/GenBank/DDBJ whole genome shotgun (WGS) entry which is preliminary data.</text>
</comment>
<dbReference type="RefSeq" id="WP_191275156.1">
    <property type="nucleotide sequence ID" value="NZ_BMXJ01000008.1"/>
</dbReference>
<evidence type="ECO:0000313" key="3">
    <source>
        <dbReference type="Proteomes" id="UP000598217"/>
    </source>
</evidence>
<accession>A0ABR9HKB8</accession>
<reference evidence="2 3" key="1">
    <citation type="submission" date="2020-10" db="EMBL/GenBank/DDBJ databases">
        <title>Sequencing the genomes of 1000 actinobacteria strains.</title>
        <authorList>
            <person name="Klenk H.-P."/>
        </authorList>
    </citation>
    <scope>NUCLEOTIDE SEQUENCE [LARGE SCALE GENOMIC DNA]</scope>
    <source>
        <strain evidence="2 3">DSM 45157</strain>
    </source>
</reference>
<proteinExistence type="predicted"/>
<dbReference type="EMBL" id="JADBDY010000001">
    <property type="protein sequence ID" value="MBE1459475.1"/>
    <property type="molecule type" value="Genomic_DNA"/>
</dbReference>
<evidence type="ECO:0000256" key="1">
    <source>
        <dbReference type="SAM" id="MobiDB-lite"/>
    </source>
</evidence>
<feature type="region of interest" description="Disordered" evidence="1">
    <location>
        <begin position="161"/>
        <end position="216"/>
    </location>
</feature>
<protein>
    <submittedName>
        <fullName evidence="2">Uncharacterized protein</fullName>
    </submittedName>
</protein>
<name>A0ABR9HKB8_9ACTN</name>
<organism evidence="2 3">
    <name type="scientific">Nocardiopsis terrae</name>
    <dbReference type="NCBI Taxonomy" id="372655"/>
    <lineage>
        <taxon>Bacteria</taxon>
        <taxon>Bacillati</taxon>
        <taxon>Actinomycetota</taxon>
        <taxon>Actinomycetes</taxon>
        <taxon>Streptosporangiales</taxon>
        <taxon>Nocardiopsidaceae</taxon>
        <taxon>Nocardiopsis</taxon>
    </lineage>
</organism>
<dbReference type="Proteomes" id="UP000598217">
    <property type="component" value="Unassembled WGS sequence"/>
</dbReference>
<sequence length="216" mass="22633">MAKAWMPGAERIEGGAVRTATGGGAPRAVWTVTGSDPNTWSAREEAHRLVHKGESVHLVWNPLTGAVAQTLAATRRSGLALGSTSRHGLCLEHGDEGRVCLVVAVVATEEEPFTGGPLVGLAPIVDWLESWGVSRNWPAGPPGVRDERSPSPEETVRVWSRGGHFGHGQVPGSLSTAPGRVAPERVLAAGLHGTVPAARPPQLSRKHPGHQPSVTT</sequence>
<gene>
    <name evidence="2" type="ORF">H4W79_003689</name>
</gene>
<keyword evidence="3" id="KW-1185">Reference proteome</keyword>
<evidence type="ECO:0000313" key="2">
    <source>
        <dbReference type="EMBL" id="MBE1459475.1"/>
    </source>
</evidence>